<dbReference type="EMBL" id="CP006577">
    <property type="protein sequence ID" value="AIG98576.1"/>
    <property type="molecule type" value="Genomic_DNA"/>
</dbReference>
<dbReference type="GeneID" id="24795316"/>
<gene>
    <name evidence="1" type="ORF">AFULGI_00018210</name>
</gene>
<evidence type="ECO:0000313" key="2">
    <source>
        <dbReference type="Proteomes" id="UP000028501"/>
    </source>
</evidence>
<name>A0A075WF31_ARCFL</name>
<dbReference type="Proteomes" id="UP000028501">
    <property type="component" value="Chromosome"/>
</dbReference>
<dbReference type="RefSeq" id="WP_010879064.1">
    <property type="nucleotide sequence ID" value="NZ_CP006577.1"/>
</dbReference>
<sequence>MKKYLALAAIVAICALWLTQNSNFEAGKTFKLFDSGKTAILRPVIYYNLPNGSVIEVRDSNPFPFTIELASGGLGINAPSKSLEVYTYETYKKPEEIKVIAKSFGASLDKLYYNEITHAYLYNDEKLSFEYYPNTGYLRILFKNSSLEKASILNGLLNYSYQKIEKNGGVFYARNFDGLSSNVGLLVKSDEKGIRSIEGILLKSVKLKGKYELIPIDRIPEMLEKRVKGDLKADDWYLSNIAFTKLTLTNVSLMYTITPDGILPVYWFEGKYELDFEGIKDSGTVEGRIVAVSAN</sequence>
<dbReference type="KEGG" id="afg:AFULGI_00018210"/>
<dbReference type="HOGENOM" id="CLU_848924_0_0_2"/>
<proteinExistence type="predicted"/>
<protein>
    <submittedName>
        <fullName evidence="1">Uncharacterized protein</fullName>
    </submittedName>
</protein>
<accession>A0A075WF31</accession>
<dbReference type="AlphaFoldDB" id="A0A075WF31"/>
<organism evidence="1 2">
    <name type="scientific">Archaeoglobus fulgidus DSM 8774</name>
    <dbReference type="NCBI Taxonomy" id="1344584"/>
    <lineage>
        <taxon>Archaea</taxon>
        <taxon>Methanobacteriati</taxon>
        <taxon>Methanobacteriota</taxon>
        <taxon>Archaeoglobi</taxon>
        <taxon>Archaeoglobales</taxon>
        <taxon>Archaeoglobaceae</taxon>
        <taxon>Archaeoglobus</taxon>
    </lineage>
</organism>
<evidence type="ECO:0000313" key="1">
    <source>
        <dbReference type="EMBL" id="AIG98576.1"/>
    </source>
</evidence>
<reference evidence="1 2" key="1">
    <citation type="submission" date="2013-07" db="EMBL/GenBank/DDBJ databases">
        <title>Genome of Archaeoglobus fulgidus.</title>
        <authorList>
            <person name="Fiebig A."/>
            <person name="Birkeland N.-K."/>
        </authorList>
    </citation>
    <scope>NUCLEOTIDE SEQUENCE [LARGE SCALE GENOMIC DNA]</scope>
    <source>
        <strain evidence="1 2">DSM 8774</strain>
    </source>
</reference>